<sequence>MTKEIRLLTGRHAGARIKLNPTLTRIGNDDEAEIQISDWDQPTMQLSLHDDGSLTIADAAHHGESIALESFKPHRFGNVVLCAGDSDAQWPTDIELLEALLVPAAMPQPEPVPGLVAADEASPAATPPSAAPRHRRGARVVGVAAVALLAIGGAGIALPAVLHPRVGISPHGAAPQPTVDQLQRALDRLHQADVTVAPEGMRFDVVGVVPDSASEMLVRTALETIAPDRIVWRIGCVDQITRDLQESLHDPALKVHYLGHREFGVSGIAKDTNAVQATLQQMSADLEPMVTRVAQQVTPDDRMAMPSAVESLLAVDDLQYVEAGDGTKQFIDSRAAAQQLN</sequence>
<dbReference type="OrthoDB" id="5995712at2"/>
<evidence type="ECO:0000256" key="1">
    <source>
        <dbReference type="SAM" id="Phobius"/>
    </source>
</evidence>
<evidence type="ECO:0000313" key="2">
    <source>
        <dbReference type="EMBL" id="RDV00444.1"/>
    </source>
</evidence>
<dbReference type="NCBIfam" id="NF041525">
    <property type="entry name" value="HrpD5"/>
    <property type="match status" value="1"/>
</dbReference>
<organism evidence="2 3">
    <name type="scientific">Trinickia dinghuensis</name>
    <dbReference type="NCBI Taxonomy" id="2291023"/>
    <lineage>
        <taxon>Bacteria</taxon>
        <taxon>Pseudomonadati</taxon>
        <taxon>Pseudomonadota</taxon>
        <taxon>Betaproteobacteria</taxon>
        <taxon>Burkholderiales</taxon>
        <taxon>Burkholderiaceae</taxon>
        <taxon>Trinickia</taxon>
    </lineage>
</organism>
<name>A0A3D8K4T3_9BURK</name>
<dbReference type="InterPro" id="IPR048200">
    <property type="entry name" value="HrpD5-like"/>
</dbReference>
<evidence type="ECO:0000313" key="3">
    <source>
        <dbReference type="Proteomes" id="UP000256838"/>
    </source>
</evidence>
<accession>A0A3D8K4T3</accession>
<keyword evidence="3" id="KW-1185">Reference proteome</keyword>
<dbReference type="Proteomes" id="UP000256838">
    <property type="component" value="Unassembled WGS sequence"/>
</dbReference>
<keyword evidence="1" id="KW-0472">Membrane</keyword>
<gene>
    <name evidence="2" type="ORF">DWV00_01240</name>
</gene>
<protein>
    <submittedName>
        <fullName evidence="2">Uncharacterized protein</fullName>
    </submittedName>
</protein>
<dbReference type="RefSeq" id="WP_115531715.1">
    <property type="nucleotide sequence ID" value="NZ_QRGA01000001.1"/>
</dbReference>
<dbReference type="EMBL" id="QRGA01000001">
    <property type="protein sequence ID" value="RDV00444.1"/>
    <property type="molecule type" value="Genomic_DNA"/>
</dbReference>
<dbReference type="AlphaFoldDB" id="A0A3D8K4T3"/>
<proteinExistence type="predicted"/>
<reference evidence="2" key="1">
    <citation type="submission" date="2018-08" db="EMBL/GenBank/DDBJ databases">
        <title>Paraburkholderia sp. DHOM06 isolated from forest soil.</title>
        <authorList>
            <person name="Gao Z.-H."/>
            <person name="Qiu L.-H."/>
        </authorList>
    </citation>
    <scope>NUCLEOTIDE SEQUENCE [LARGE SCALE GENOMIC DNA]</scope>
    <source>
        <strain evidence="2">DHOM06</strain>
    </source>
</reference>
<feature type="transmembrane region" description="Helical" evidence="1">
    <location>
        <begin position="140"/>
        <end position="162"/>
    </location>
</feature>
<keyword evidence="1" id="KW-0812">Transmembrane</keyword>
<keyword evidence="1" id="KW-1133">Transmembrane helix</keyword>
<comment type="caution">
    <text evidence="2">The sequence shown here is derived from an EMBL/GenBank/DDBJ whole genome shotgun (WGS) entry which is preliminary data.</text>
</comment>